<feature type="transmembrane region" description="Helical" evidence="2">
    <location>
        <begin position="67"/>
        <end position="94"/>
    </location>
</feature>
<gene>
    <name evidence="3" type="ORF">PoB_004857500</name>
</gene>
<dbReference type="GO" id="GO:0005581">
    <property type="term" value="C:collagen trimer"/>
    <property type="evidence" value="ECO:0007669"/>
    <property type="project" value="UniProtKB-KW"/>
</dbReference>
<comment type="caution">
    <text evidence="3">The sequence shown here is derived from an EMBL/GenBank/DDBJ whole genome shotgun (WGS) entry which is preliminary data.</text>
</comment>
<keyword evidence="2" id="KW-0472">Membrane</keyword>
<proteinExistence type="predicted"/>
<feature type="compositionally biased region" description="Polar residues" evidence="1">
    <location>
        <begin position="294"/>
        <end position="310"/>
    </location>
</feature>
<feature type="compositionally biased region" description="Basic and acidic residues" evidence="1">
    <location>
        <begin position="518"/>
        <end position="530"/>
    </location>
</feature>
<feature type="compositionally biased region" description="Basic and acidic residues" evidence="1">
    <location>
        <begin position="674"/>
        <end position="705"/>
    </location>
</feature>
<feature type="compositionally biased region" description="Polar residues" evidence="1">
    <location>
        <begin position="706"/>
        <end position="715"/>
    </location>
</feature>
<protein>
    <submittedName>
        <fullName evidence="3">Collagen alpha-1(Xiv) chain</fullName>
    </submittedName>
</protein>
<evidence type="ECO:0000313" key="3">
    <source>
        <dbReference type="EMBL" id="GFO22070.1"/>
    </source>
</evidence>
<feature type="compositionally biased region" description="Low complexity" evidence="1">
    <location>
        <begin position="644"/>
        <end position="658"/>
    </location>
</feature>
<feature type="compositionally biased region" description="Low complexity" evidence="1">
    <location>
        <begin position="317"/>
        <end position="328"/>
    </location>
</feature>
<feature type="compositionally biased region" description="Low complexity" evidence="1">
    <location>
        <begin position="380"/>
        <end position="410"/>
    </location>
</feature>
<evidence type="ECO:0000256" key="2">
    <source>
        <dbReference type="SAM" id="Phobius"/>
    </source>
</evidence>
<feature type="region of interest" description="Disordered" evidence="1">
    <location>
        <begin position="500"/>
        <end position="530"/>
    </location>
</feature>
<feature type="region of interest" description="Disordered" evidence="1">
    <location>
        <begin position="270"/>
        <end position="415"/>
    </location>
</feature>
<dbReference type="Proteomes" id="UP000735302">
    <property type="component" value="Unassembled WGS sequence"/>
</dbReference>
<accession>A0AAV4BS20</accession>
<feature type="compositionally biased region" description="Polar residues" evidence="1">
    <location>
        <begin position="731"/>
        <end position="754"/>
    </location>
</feature>
<keyword evidence="3" id="KW-0176">Collagen</keyword>
<dbReference type="EMBL" id="BLXT01005315">
    <property type="protein sequence ID" value="GFO22070.1"/>
    <property type="molecule type" value="Genomic_DNA"/>
</dbReference>
<sequence length="809" mass="87735">MSPPPTCYLRLSFFLHLCGFGSLVAGYCTPFWTLIKLTTGDVQFLGIVVSCYRRDCQMLHVTKERTVFIIIFGMCTATLVLALFSVQAFCLALCNGSCKTRNVGACYSYLSFLVAFSLGATLALYQIDLVQQMRPDVMTVQIGWSRWCLVGSTGGFLLGAMLNTCDSVKRNRIHRQEVQKKAEVKGKMVAEMQHRRRQAAAATLREAATAGKRGSNGGRGFKMAAEVAARAAGGGAGGRDFKGKRLSIAVDAAVTNALAQLNLQRSLASNNSNVSNSNNSNNNTIAPTSTSNSLPTSRPTNSQRSESSVILVNEAESNGGRSRGVSVNRSRRAGNDEGATRPTVSALSRPADPRDGGEDGERTRYFRDTVRKNNQDSKESSSNSRSNQRISAATTTTTTIHNTIPTPTTTGSTLPSIENLRKSKLTKAGHVDSGLDLNRYAALPVVEEEHSNQSESTIDEKSKARLAEAQALRRRVSDTRGFTSEKSPAARDGTLLSWKAEGGRDGNINTPRFSLGTDKNHDGSSTSARHEIKKDIEDGGLAMPINQGRRGSAVGGALLGVSNLISETANISSDRSIKPGTENTCENASTKNPESRSKYARDDDAPKESQNRNKDKSPSILRKVRGSTESFSQEMGLDPLPPVSSSKSQSSSSNSRTYSSEKPEQIHQFSNDSKICKDKSPTRHNQDNATEEKIKRRTGDEDNFRSQDSTGTPSNPVCKEGKRVVLPRLTSVESTSKPSSLEQSAVTAKSNGTIPNDVKKVTPAATKTETNKIKSQLTAQQTEEELKRKKIVESMVVVSREKKKKRITQ</sequence>
<feature type="compositionally biased region" description="Polar residues" evidence="1">
    <location>
        <begin position="581"/>
        <end position="592"/>
    </location>
</feature>
<name>A0AAV4BS20_9GAST</name>
<evidence type="ECO:0000313" key="4">
    <source>
        <dbReference type="Proteomes" id="UP000735302"/>
    </source>
</evidence>
<organism evidence="3 4">
    <name type="scientific">Plakobranchus ocellatus</name>
    <dbReference type="NCBI Taxonomy" id="259542"/>
    <lineage>
        <taxon>Eukaryota</taxon>
        <taxon>Metazoa</taxon>
        <taxon>Spiralia</taxon>
        <taxon>Lophotrochozoa</taxon>
        <taxon>Mollusca</taxon>
        <taxon>Gastropoda</taxon>
        <taxon>Heterobranchia</taxon>
        <taxon>Euthyneura</taxon>
        <taxon>Panpulmonata</taxon>
        <taxon>Sacoglossa</taxon>
        <taxon>Placobranchoidea</taxon>
        <taxon>Plakobranchidae</taxon>
        <taxon>Plakobranchus</taxon>
    </lineage>
</organism>
<evidence type="ECO:0000256" key="1">
    <source>
        <dbReference type="SAM" id="MobiDB-lite"/>
    </source>
</evidence>
<feature type="compositionally biased region" description="Low complexity" evidence="1">
    <location>
        <begin position="270"/>
        <end position="293"/>
    </location>
</feature>
<feature type="transmembrane region" description="Helical" evidence="2">
    <location>
        <begin position="12"/>
        <end position="35"/>
    </location>
</feature>
<keyword evidence="2" id="KW-0812">Transmembrane</keyword>
<reference evidence="3 4" key="1">
    <citation type="journal article" date="2021" name="Elife">
        <title>Chloroplast acquisition without the gene transfer in kleptoplastic sea slugs, Plakobranchus ocellatus.</title>
        <authorList>
            <person name="Maeda T."/>
            <person name="Takahashi S."/>
            <person name="Yoshida T."/>
            <person name="Shimamura S."/>
            <person name="Takaki Y."/>
            <person name="Nagai Y."/>
            <person name="Toyoda A."/>
            <person name="Suzuki Y."/>
            <person name="Arimoto A."/>
            <person name="Ishii H."/>
            <person name="Satoh N."/>
            <person name="Nishiyama T."/>
            <person name="Hasebe M."/>
            <person name="Maruyama T."/>
            <person name="Minagawa J."/>
            <person name="Obokata J."/>
            <person name="Shigenobu S."/>
        </authorList>
    </citation>
    <scope>NUCLEOTIDE SEQUENCE [LARGE SCALE GENOMIC DNA]</scope>
</reference>
<feature type="compositionally biased region" description="Basic and acidic residues" evidence="1">
    <location>
        <begin position="351"/>
        <end position="379"/>
    </location>
</feature>
<feature type="transmembrane region" description="Helical" evidence="2">
    <location>
        <begin position="106"/>
        <end position="124"/>
    </location>
</feature>
<feature type="compositionally biased region" description="Basic and acidic residues" evidence="1">
    <location>
        <begin position="593"/>
        <end position="617"/>
    </location>
</feature>
<keyword evidence="2" id="KW-1133">Transmembrane helix</keyword>
<dbReference type="AlphaFoldDB" id="A0AAV4BS20"/>
<keyword evidence="4" id="KW-1185">Reference proteome</keyword>
<feature type="region of interest" description="Disordered" evidence="1">
    <location>
        <begin position="572"/>
        <end position="773"/>
    </location>
</feature>